<dbReference type="EMBL" id="JABUMC010000001">
    <property type="protein sequence ID" value="MBV6545697.1"/>
    <property type="molecule type" value="Genomic_DNA"/>
</dbReference>
<dbReference type="GeneID" id="65548802"/>
<sequence length="704" mass="82457">MQINHQKQPLEQPIFFENSRYDFEFFFHNDVKNVRLMHKLNSVNDAFRFNSQRKLLIGSLDTGNDVGWFHLPLSYELADGSTHTFDFAFEVLPSKMDLHSDLPQMYADIDEHYPLWRFNLIEKAEQSVQDSRKRVDFSLLWFAQFQRLQADFAAALKVIANSPHNRLQAVEKYQRADKIKGKLPERAAIKIRNDIQNGLWHKRYAITEKTLSVDTPENRFVKMAVAHSFKILTNFNRTLTKENAKTNRLSKAFFQRLEEWQKPLRLFQHQPFLQQVGDFQGLSKESLVLQQRSGYQRVSQIWQELKHYLDIFEQNNAEISQKSVAELYEVWCFLALRRCLLKLGFNEKHRKKELLAQADDFSLMMKDGIRGAFHFEKDGVKIRLAHEPKFGKNNQTIKSFVTPQKPDIFLEVIFPNKLRYIWLFDAKYRIKTEQAKDENDDIERIDYVPDDAINQMHRYRDALILLDNSQLTPKSRPVFGAFALYPGFFDQKAVENPYQNAIDEVGIGAFALLPTENGDYWLTEFLKSKLQLQQAHDNLWLQHEARIADHGMQQTYYNNLVFIIGVGKDRSAYYYTQLEQGKLAWYHTPVTTFELKYPDYLASEIRFLALAYQGEVHRIYPVKSVQKLPRSHITVEQAGAESESSAEYYLFELAMPLRLEQPIIEVPLLNEQGKGFRHTMKLTTLEKLGNVKSFTELDGLAIYS</sequence>
<dbReference type="OrthoDB" id="32195at2"/>
<name>A0A949WMJ3_9PAST</name>
<dbReference type="Pfam" id="PF09823">
    <property type="entry name" value="DUF2357"/>
    <property type="match status" value="1"/>
</dbReference>
<reference evidence="3 5" key="1">
    <citation type="journal article" date="2021" name="Mol. Ecol.">
        <title>Polar bear-adapted Ursidibacter maritimus are remarkably conserved after generations in captivity.</title>
        <authorList>
            <person name="Espinosa-Gongora C."/>
            <person name="Hansen M.J."/>
            <person name="Bertelsen M.F."/>
            <person name="Bojesen A.M."/>
        </authorList>
    </citation>
    <scope>NUCLEOTIDE SEQUENCE</scope>
    <source>
        <strain evidence="3">Pb43105x</strain>
        <strain evidence="2 5">Pb43106</strain>
    </source>
</reference>
<evidence type="ECO:0000313" key="5">
    <source>
        <dbReference type="Proteomes" id="UP001196379"/>
    </source>
</evidence>
<dbReference type="RefSeq" id="WP_157402952.1">
    <property type="nucleotide sequence ID" value="NZ_JABULY010000001.1"/>
</dbReference>
<accession>A0A949WMJ3</accession>
<protein>
    <submittedName>
        <fullName evidence="3">DUF2357 domain-containing protein</fullName>
    </submittedName>
</protein>
<evidence type="ECO:0000259" key="1">
    <source>
        <dbReference type="Pfam" id="PF09823"/>
    </source>
</evidence>
<keyword evidence="5" id="KW-1185">Reference proteome</keyword>
<dbReference type="EMBL" id="JABULY010000001">
    <property type="protein sequence ID" value="MBV6530621.1"/>
    <property type="molecule type" value="Genomic_DNA"/>
</dbReference>
<dbReference type="AlphaFoldDB" id="A0A949WMJ3"/>
<dbReference type="InterPro" id="IPR018633">
    <property type="entry name" value="DUF2357"/>
</dbReference>
<evidence type="ECO:0000313" key="4">
    <source>
        <dbReference type="Proteomes" id="UP000732858"/>
    </source>
</evidence>
<organism evidence="3 4">
    <name type="scientific">Ursidibacter maritimus</name>
    <dbReference type="NCBI Taxonomy" id="1331689"/>
    <lineage>
        <taxon>Bacteria</taxon>
        <taxon>Pseudomonadati</taxon>
        <taxon>Pseudomonadota</taxon>
        <taxon>Gammaproteobacteria</taxon>
        <taxon>Pasteurellales</taxon>
        <taxon>Pasteurellaceae</taxon>
        <taxon>Ursidibacter</taxon>
    </lineage>
</organism>
<gene>
    <name evidence="2" type="ORF">HT657_00420</name>
    <name evidence="3" type="ORF">HT672_00020</name>
</gene>
<evidence type="ECO:0000313" key="3">
    <source>
        <dbReference type="EMBL" id="MBV6545697.1"/>
    </source>
</evidence>
<comment type="caution">
    <text evidence="3">The sequence shown here is derived from an EMBL/GenBank/DDBJ whole genome shotgun (WGS) entry which is preliminary data.</text>
</comment>
<feature type="domain" description="DUF2357" evidence="1">
    <location>
        <begin position="57"/>
        <end position="302"/>
    </location>
</feature>
<dbReference type="Pfam" id="PF04411">
    <property type="entry name" value="PDDEXK_7"/>
    <property type="match status" value="1"/>
</dbReference>
<proteinExistence type="predicted"/>
<dbReference type="Proteomes" id="UP000732858">
    <property type="component" value="Unassembled WGS sequence"/>
</dbReference>
<dbReference type="Proteomes" id="UP001196379">
    <property type="component" value="Unassembled WGS sequence"/>
</dbReference>
<dbReference type="InterPro" id="IPR007505">
    <property type="entry name" value="PDDEXK_7"/>
</dbReference>
<evidence type="ECO:0000313" key="2">
    <source>
        <dbReference type="EMBL" id="MBV6530621.1"/>
    </source>
</evidence>